<gene>
    <name evidence="2" type="ORF">NB037_13445</name>
</gene>
<evidence type="ECO:0000313" key="3">
    <source>
        <dbReference type="Proteomes" id="UP001155240"/>
    </source>
</evidence>
<evidence type="ECO:0000313" key="2">
    <source>
        <dbReference type="EMBL" id="MCM6763426.1"/>
    </source>
</evidence>
<dbReference type="RefSeq" id="WP_251946521.1">
    <property type="nucleotide sequence ID" value="NZ_JAMRYM010000063.1"/>
</dbReference>
<organism evidence="2 3">
    <name type="scientific">Rathayibacter rubneri</name>
    <dbReference type="NCBI Taxonomy" id="2950106"/>
    <lineage>
        <taxon>Bacteria</taxon>
        <taxon>Bacillati</taxon>
        <taxon>Actinomycetota</taxon>
        <taxon>Actinomycetes</taxon>
        <taxon>Micrococcales</taxon>
        <taxon>Microbacteriaceae</taxon>
        <taxon>Rathayibacter</taxon>
    </lineage>
</organism>
<reference evidence="2" key="1">
    <citation type="submission" date="2022-06" db="EMBL/GenBank/DDBJ databases">
        <title>Whole genome shotgun sequencing (WGS) of Rathayibacter sp. ZW T2_19, isolated from stored onions (Allium cepa).</title>
        <authorList>
            <person name="Stoll D.A."/>
            <person name="Huch M."/>
        </authorList>
    </citation>
    <scope>NUCLEOTIDE SEQUENCE</scope>
    <source>
        <strain evidence="2">ZW T2_19</strain>
    </source>
</reference>
<dbReference type="Proteomes" id="UP001155240">
    <property type="component" value="Unassembled WGS sequence"/>
</dbReference>
<name>A0A9X2E312_9MICO</name>
<proteinExistence type="predicted"/>
<feature type="region of interest" description="Disordered" evidence="1">
    <location>
        <begin position="1"/>
        <end position="105"/>
    </location>
</feature>
<accession>A0A9X2E312</accession>
<protein>
    <submittedName>
        <fullName evidence="2">Uncharacterized protein</fullName>
    </submittedName>
</protein>
<sequence>MDERNDEQPDTGTGPVPRTALDAARDSAQYVPRASDTAPTRIPDGVRLDPPAPPLRRSTAPAPVDDDSVDVGTLGIPSAPASRSAGILPPEPAPTDPGGAVRPVS</sequence>
<keyword evidence="3" id="KW-1185">Reference proteome</keyword>
<feature type="non-terminal residue" evidence="2">
    <location>
        <position position="105"/>
    </location>
</feature>
<dbReference type="AlphaFoldDB" id="A0A9X2E312"/>
<dbReference type="EMBL" id="JAMRYM010000063">
    <property type="protein sequence ID" value="MCM6763426.1"/>
    <property type="molecule type" value="Genomic_DNA"/>
</dbReference>
<comment type="caution">
    <text evidence="2">The sequence shown here is derived from an EMBL/GenBank/DDBJ whole genome shotgun (WGS) entry which is preliminary data.</text>
</comment>
<evidence type="ECO:0000256" key="1">
    <source>
        <dbReference type="SAM" id="MobiDB-lite"/>
    </source>
</evidence>